<evidence type="ECO:0000313" key="2">
    <source>
        <dbReference type="Proteomes" id="UP000484076"/>
    </source>
</evidence>
<dbReference type="Pfam" id="PF05135">
    <property type="entry name" value="Phage_connect_1"/>
    <property type="match status" value="1"/>
</dbReference>
<dbReference type="InterPro" id="IPR011738">
    <property type="entry name" value="Phage_CHP"/>
</dbReference>
<dbReference type="Gene3D" id="1.10.3230.30">
    <property type="entry name" value="Phage gp6-like head-tail connector protein"/>
    <property type="match status" value="1"/>
</dbReference>
<accession>A0A8X8KME0</accession>
<gene>
    <name evidence="1" type="ORF">GEU84_000600</name>
</gene>
<proteinExistence type="predicted"/>
<organism evidence="1 2">
    <name type="scientific">Fertoeibacter niger</name>
    <dbReference type="NCBI Taxonomy" id="2656921"/>
    <lineage>
        <taxon>Bacteria</taxon>
        <taxon>Pseudomonadati</taxon>
        <taxon>Pseudomonadota</taxon>
        <taxon>Alphaproteobacteria</taxon>
        <taxon>Rhodobacterales</taxon>
        <taxon>Paracoccaceae</taxon>
        <taxon>Fertoeibacter</taxon>
    </lineage>
</organism>
<comment type="caution">
    <text evidence="1">The sequence shown here is derived from an EMBL/GenBank/DDBJ whole genome shotgun (WGS) entry which is preliminary data.</text>
</comment>
<sequence>MTTTERTPLNDNLPITLAEAKEHTRITFSDDDTAIADMIRSAAADVEAMTGLALLATTITHTTGDCPGSIIDLPVGPVASGAVATVAVIELDGSATAVASGFWLEGGRYPRLHFTTTPGGRLRITYPAGYGEDADSVPRDLGLAICEQAARLYDQRGGISDKGPALSAHTARVIARYRRVRL</sequence>
<dbReference type="CDD" id="cd08054">
    <property type="entry name" value="gp6"/>
    <property type="match status" value="1"/>
</dbReference>
<dbReference type="Proteomes" id="UP000484076">
    <property type="component" value="Unassembled WGS sequence"/>
</dbReference>
<dbReference type="AlphaFoldDB" id="A0A8X8KME0"/>
<dbReference type="NCBIfam" id="TIGR02215">
    <property type="entry name" value="phage_chp_gp8"/>
    <property type="match status" value="1"/>
</dbReference>
<dbReference type="RefSeq" id="WP_174539243.1">
    <property type="nucleotide sequence ID" value="NZ_WHUT02000001.1"/>
</dbReference>
<keyword evidence="2" id="KW-1185">Reference proteome</keyword>
<evidence type="ECO:0000313" key="1">
    <source>
        <dbReference type="EMBL" id="NUB42870.1"/>
    </source>
</evidence>
<name>A0A8X8KME0_9RHOB</name>
<dbReference type="InterPro" id="IPR021146">
    <property type="entry name" value="Phage_gp6-like_head-tail"/>
</dbReference>
<dbReference type="EMBL" id="WHUT02000001">
    <property type="protein sequence ID" value="NUB42870.1"/>
    <property type="molecule type" value="Genomic_DNA"/>
</dbReference>
<protein>
    <submittedName>
        <fullName evidence="1">Phage head-tail connector protein</fullName>
    </submittedName>
</protein>
<reference evidence="1" key="1">
    <citation type="submission" date="2020-05" db="EMBL/GenBank/DDBJ databases">
        <title>Fertoebacter nigrum gen. nov., sp. nov., a new member of the family Rhodobacteraceae.</title>
        <authorList>
            <person name="Szuroczki S."/>
            <person name="Abbaszade G."/>
            <person name="Buni D."/>
            <person name="Schumann P."/>
            <person name="Toth E."/>
        </authorList>
    </citation>
    <scope>NUCLEOTIDE SEQUENCE</scope>
    <source>
        <strain evidence="1">RG-N-1a</strain>
    </source>
</reference>